<sequence length="400" mass="41855">MAARLLLASTTCLLAHATASSSTTILPSARLTSSNVPPTTRNAGHTAPATTRSTSRNAQLPTRSTSRTVPGSTPRARNAVTTTTAWDVARPGTDWAGNATNAAGANQTTWFTREKVEHFLGDPNVLHTVALALGIAAIAWGRSLPQLLAGVSSVSLGLWVGLVVQDRQFFDRPIVGGIDVPDGTWVPVVAGLLMAILAGILGLLAWRLALVLLTAGLITLIILAICRLANASPEKVMQVAGSLLSAYRIVGAVVLVGTILALALLVKRFHKGMIAFSSAHLGTLLLLSGISHFAQVAGASEAPFSLLDDFARIIAEVRGGRCHLWSEEAGGGGGLQSCDCGDRCRSEIIAWLASSITVLGGRFLQNRWRRSRKGQKPSEEEKAPLAQTGAPPEVIGAPQG</sequence>
<name>A0A7S4Q0Z0_9DINO</name>
<evidence type="ECO:0000313" key="4">
    <source>
        <dbReference type="EMBL" id="CAE4568649.1"/>
    </source>
</evidence>
<keyword evidence="2" id="KW-0472">Membrane</keyword>
<dbReference type="AlphaFoldDB" id="A0A7S4Q0Z0"/>
<gene>
    <name evidence="4" type="ORF">AMON00008_LOCUS8268</name>
</gene>
<evidence type="ECO:0000256" key="2">
    <source>
        <dbReference type="SAM" id="Phobius"/>
    </source>
</evidence>
<feature type="signal peptide" evidence="3">
    <location>
        <begin position="1"/>
        <end position="17"/>
    </location>
</feature>
<keyword evidence="2" id="KW-0812">Transmembrane</keyword>
<feature type="transmembrane region" description="Helical" evidence="2">
    <location>
        <begin position="184"/>
        <end position="203"/>
    </location>
</feature>
<accession>A0A7S4Q0Z0</accession>
<keyword evidence="2" id="KW-1133">Transmembrane helix</keyword>
<feature type="region of interest" description="Disordered" evidence="1">
    <location>
        <begin position="369"/>
        <end position="400"/>
    </location>
</feature>
<dbReference type="EMBL" id="HBNR01012777">
    <property type="protein sequence ID" value="CAE4568649.1"/>
    <property type="molecule type" value="Transcribed_RNA"/>
</dbReference>
<feature type="transmembrane region" description="Helical" evidence="2">
    <location>
        <begin position="147"/>
        <end position="164"/>
    </location>
</feature>
<evidence type="ECO:0000256" key="3">
    <source>
        <dbReference type="SAM" id="SignalP"/>
    </source>
</evidence>
<organism evidence="4">
    <name type="scientific">Alexandrium monilatum</name>
    <dbReference type="NCBI Taxonomy" id="311494"/>
    <lineage>
        <taxon>Eukaryota</taxon>
        <taxon>Sar</taxon>
        <taxon>Alveolata</taxon>
        <taxon>Dinophyceae</taxon>
        <taxon>Gonyaulacales</taxon>
        <taxon>Pyrocystaceae</taxon>
        <taxon>Alexandrium</taxon>
    </lineage>
</organism>
<proteinExistence type="predicted"/>
<feature type="transmembrane region" description="Helical" evidence="2">
    <location>
        <begin position="124"/>
        <end position="140"/>
    </location>
</feature>
<feature type="region of interest" description="Disordered" evidence="1">
    <location>
        <begin position="29"/>
        <end position="84"/>
    </location>
</feature>
<feature type="transmembrane region" description="Helical" evidence="2">
    <location>
        <begin position="210"/>
        <end position="230"/>
    </location>
</feature>
<keyword evidence="3" id="KW-0732">Signal</keyword>
<protein>
    <recommendedName>
        <fullName evidence="5">DUF4203 domain-containing protein</fullName>
    </recommendedName>
</protein>
<reference evidence="4" key="1">
    <citation type="submission" date="2021-01" db="EMBL/GenBank/DDBJ databases">
        <authorList>
            <person name="Corre E."/>
            <person name="Pelletier E."/>
            <person name="Niang G."/>
            <person name="Scheremetjew M."/>
            <person name="Finn R."/>
            <person name="Kale V."/>
            <person name="Holt S."/>
            <person name="Cochrane G."/>
            <person name="Meng A."/>
            <person name="Brown T."/>
            <person name="Cohen L."/>
        </authorList>
    </citation>
    <scope>NUCLEOTIDE SEQUENCE</scope>
    <source>
        <strain evidence="4">CCMP3105</strain>
    </source>
</reference>
<evidence type="ECO:0008006" key="5">
    <source>
        <dbReference type="Google" id="ProtNLM"/>
    </source>
</evidence>
<feature type="transmembrane region" description="Helical" evidence="2">
    <location>
        <begin position="245"/>
        <end position="266"/>
    </location>
</feature>
<evidence type="ECO:0000256" key="1">
    <source>
        <dbReference type="SAM" id="MobiDB-lite"/>
    </source>
</evidence>
<feature type="compositionally biased region" description="Polar residues" evidence="1">
    <location>
        <begin position="29"/>
        <end position="71"/>
    </location>
</feature>
<feature type="chain" id="PRO_5030588669" description="DUF4203 domain-containing protein" evidence="3">
    <location>
        <begin position="18"/>
        <end position="400"/>
    </location>
</feature>